<accession>A0A9X6NL71</accession>
<organism evidence="1 2">
    <name type="scientific">Hypsibius exemplaris</name>
    <name type="common">Freshwater tardigrade</name>
    <dbReference type="NCBI Taxonomy" id="2072580"/>
    <lineage>
        <taxon>Eukaryota</taxon>
        <taxon>Metazoa</taxon>
        <taxon>Ecdysozoa</taxon>
        <taxon>Tardigrada</taxon>
        <taxon>Eutardigrada</taxon>
        <taxon>Parachela</taxon>
        <taxon>Hypsibioidea</taxon>
        <taxon>Hypsibiidae</taxon>
        <taxon>Hypsibius</taxon>
    </lineage>
</organism>
<dbReference type="Proteomes" id="UP000192578">
    <property type="component" value="Unassembled WGS sequence"/>
</dbReference>
<dbReference type="AlphaFoldDB" id="A0A9X6NL71"/>
<evidence type="ECO:0000313" key="2">
    <source>
        <dbReference type="Proteomes" id="UP000192578"/>
    </source>
</evidence>
<reference evidence="2" key="1">
    <citation type="submission" date="2017-01" db="EMBL/GenBank/DDBJ databases">
        <title>Comparative genomics of anhydrobiosis in the tardigrade Hypsibius dujardini.</title>
        <authorList>
            <person name="Yoshida Y."/>
            <person name="Koutsovoulos G."/>
            <person name="Laetsch D."/>
            <person name="Stevens L."/>
            <person name="Kumar S."/>
            <person name="Horikawa D."/>
            <person name="Ishino K."/>
            <person name="Komine S."/>
            <person name="Tomita M."/>
            <person name="Blaxter M."/>
            <person name="Arakawa K."/>
        </authorList>
    </citation>
    <scope>NUCLEOTIDE SEQUENCE [LARGE SCALE GENOMIC DNA]</scope>
    <source>
        <strain evidence="2">Z151</strain>
    </source>
</reference>
<dbReference type="Gene3D" id="3.30.420.10">
    <property type="entry name" value="Ribonuclease H-like superfamily/Ribonuclease H"/>
    <property type="match status" value="1"/>
</dbReference>
<keyword evidence="2" id="KW-1185">Reference proteome</keyword>
<name>A0A9X6NL71_HYPEX</name>
<protein>
    <recommendedName>
        <fullName evidence="3">DNA-directed DNA polymerase</fullName>
    </recommendedName>
</protein>
<dbReference type="GO" id="GO:0003676">
    <property type="term" value="F:nucleic acid binding"/>
    <property type="evidence" value="ECO:0007669"/>
    <property type="project" value="InterPro"/>
</dbReference>
<comment type="caution">
    <text evidence="1">The sequence shown here is derived from an EMBL/GenBank/DDBJ whole genome shotgun (WGS) entry which is preliminary data.</text>
</comment>
<dbReference type="OrthoDB" id="5983936at2759"/>
<dbReference type="EMBL" id="MTYJ01000582">
    <property type="protein sequence ID" value="OWA55214.1"/>
    <property type="molecule type" value="Genomic_DNA"/>
</dbReference>
<sequence>MSHEQFNLADNFSVRVERAKLVGGACIPGDGDLISQQVKSLRCVFQIKNEDNFCMARALVVAKAHADIDESTPELRKEGMKAYKKLGQATGPMRGSQKKAALELVRLAGITDMKGPYTLADLPKFEAVLPGYQITVLNFANGKGIIYKSEATGKPLMLLQRNNHFDVCTSIAPFFGRSYWCHNCDKGYDQRTLHRCQFMCQMCLRQDCPKEMDSLIFCTSCLREFPGQSCFVHHLATTEGGSKNNGTEIPSLCSQNKRCPNCRMTFSLQHREEGAKHQCGETFCKNCKIHVIPGDHQCYIMPINFSPAQRKKHRETEFLYFDLETFTSADGTLIPNLAVVQNGFVNAVLPKTNEPIEETSRDELCKFLISPQCHNCLTNFILKWCLANGIIPQKQIINGTKIMQMDICNPTLGINLRIHCSYRQIPLKLFDFPAALELKDDKTYFDQWYAGEKQAKDGRYDFNAELRDYCKRDVDVLRDGCQKWREIFMEISGGICPFNAGLTIASLCSVIWRLKFLV</sequence>
<evidence type="ECO:0000313" key="1">
    <source>
        <dbReference type="EMBL" id="OWA55214.1"/>
    </source>
</evidence>
<proteinExistence type="predicted"/>
<dbReference type="PANTHER" id="PTHR33568">
    <property type="entry name" value="DNA POLYMERASE"/>
    <property type="match status" value="1"/>
</dbReference>
<gene>
    <name evidence="1" type="ORF">BV898_19602</name>
</gene>
<evidence type="ECO:0008006" key="3">
    <source>
        <dbReference type="Google" id="ProtNLM"/>
    </source>
</evidence>
<dbReference type="InterPro" id="IPR036397">
    <property type="entry name" value="RNaseH_sf"/>
</dbReference>
<dbReference type="PANTHER" id="PTHR33568:SF3">
    <property type="entry name" value="DNA-DIRECTED DNA POLYMERASE"/>
    <property type="match status" value="1"/>
</dbReference>
<dbReference type="SUPFAM" id="SSF53098">
    <property type="entry name" value="Ribonuclease H-like"/>
    <property type="match status" value="1"/>
</dbReference>
<dbReference type="InterPro" id="IPR012337">
    <property type="entry name" value="RNaseH-like_sf"/>
</dbReference>